<dbReference type="InterPro" id="IPR014729">
    <property type="entry name" value="Rossmann-like_a/b/a_fold"/>
</dbReference>
<evidence type="ECO:0000256" key="6">
    <source>
        <dbReference type="ARBA" id="ARBA00022917"/>
    </source>
</evidence>
<evidence type="ECO:0000256" key="1">
    <source>
        <dbReference type="ARBA" id="ARBA00005594"/>
    </source>
</evidence>
<dbReference type="Gene3D" id="3.40.50.620">
    <property type="entry name" value="HUPs"/>
    <property type="match status" value="1"/>
</dbReference>
<protein>
    <recommendedName>
        <fullName evidence="2">leucine--tRNA ligase</fullName>
        <ecNumber evidence="2">6.1.1.4</ecNumber>
    </recommendedName>
</protein>
<dbReference type="PANTHER" id="PTHR43740:SF2">
    <property type="entry name" value="LEUCINE--TRNA LIGASE, MITOCHONDRIAL"/>
    <property type="match status" value="1"/>
</dbReference>
<feature type="non-terminal residue" evidence="9">
    <location>
        <position position="1"/>
    </location>
</feature>
<keyword evidence="7" id="KW-0030">Aminoacyl-tRNA synthetase</keyword>
<evidence type="ECO:0000256" key="3">
    <source>
        <dbReference type="ARBA" id="ARBA00022598"/>
    </source>
</evidence>
<keyword evidence="3 9" id="KW-0436">Ligase</keyword>
<dbReference type="GO" id="GO:0006429">
    <property type="term" value="P:leucyl-tRNA aminoacylation"/>
    <property type="evidence" value="ECO:0007669"/>
    <property type="project" value="InterPro"/>
</dbReference>
<sequence>LYKALDDGSRPRYYVLEMFPYPSGRLHMGHVRNYSIGDTLARYMWMRGYDVMHPIGWDAFGLPAENAAIKHGRHPAEWTHSNVAYMKKQLQRLGFAYDWDREVNTCLPEYYRWNQWMFLRMFERGLAYRKTSLVNWCPECQTVLANEQVVDGCCWRHETTPVEMRELDQWFLRITAYADQL</sequence>
<dbReference type="GO" id="GO:0004823">
    <property type="term" value="F:leucine-tRNA ligase activity"/>
    <property type="evidence" value="ECO:0007669"/>
    <property type="project" value="UniProtKB-EC"/>
</dbReference>
<dbReference type="Pfam" id="PF00133">
    <property type="entry name" value="tRNA-synt_1"/>
    <property type="match status" value="1"/>
</dbReference>
<comment type="caution">
    <text evidence="9">The sequence shown here is derived from an EMBL/GenBank/DDBJ whole genome shotgun (WGS) entry which is preliminary data.</text>
</comment>
<dbReference type="Proteomes" id="UP000230790">
    <property type="component" value="Unassembled WGS sequence"/>
</dbReference>
<keyword evidence="6" id="KW-0648">Protein biosynthesis</keyword>
<organism evidence="9 10">
    <name type="scientific">Candidatus Thermofonsia Clade 3 bacterium</name>
    <dbReference type="NCBI Taxonomy" id="2364212"/>
    <lineage>
        <taxon>Bacteria</taxon>
        <taxon>Bacillati</taxon>
        <taxon>Chloroflexota</taxon>
        <taxon>Candidatus Thermofontia</taxon>
        <taxon>Candidatus Thermofonsia Clade 3</taxon>
    </lineage>
</organism>
<proteinExistence type="inferred from homology"/>
<feature type="domain" description="Aminoacyl-tRNA synthetase class Ia" evidence="8">
    <location>
        <begin position="8"/>
        <end position="180"/>
    </location>
</feature>
<dbReference type="InterPro" id="IPR001412">
    <property type="entry name" value="aa-tRNA-synth_I_CS"/>
</dbReference>
<dbReference type="PRINTS" id="PR00985">
    <property type="entry name" value="TRNASYNTHLEU"/>
</dbReference>
<evidence type="ECO:0000256" key="5">
    <source>
        <dbReference type="ARBA" id="ARBA00022840"/>
    </source>
</evidence>
<evidence type="ECO:0000313" key="10">
    <source>
        <dbReference type="Proteomes" id="UP000230790"/>
    </source>
</evidence>
<evidence type="ECO:0000313" key="9">
    <source>
        <dbReference type="EMBL" id="PJF45941.1"/>
    </source>
</evidence>
<keyword evidence="4" id="KW-0547">Nucleotide-binding</keyword>
<dbReference type="AlphaFoldDB" id="A0A2M8Q810"/>
<evidence type="ECO:0000259" key="8">
    <source>
        <dbReference type="Pfam" id="PF00133"/>
    </source>
</evidence>
<dbReference type="SUPFAM" id="SSF52374">
    <property type="entry name" value="Nucleotidylyl transferase"/>
    <property type="match status" value="1"/>
</dbReference>
<dbReference type="InterPro" id="IPR002300">
    <property type="entry name" value="aa-tRNA-synth_Ia"/>
</dbReference>
<dbReference type="PROSITE" id="PS00178">
    <property type="entry name" value="AA_TRNA_LIGASE_I"/>
    <property type="match status" value="1"/>
</dbReference>
<evidence type="ECO:0000256" key="7">
    <source>
        <dbReference type="ARBA" id="ARBA00023146"/>
    </source>
</evidence>
<feature type="non-terminal residue" evidence="9">
    <location>
        <position position="181"/>
    </location>
</feature>
<dbReference type="FunFam" id="3.40.50.620:FF:000003">
    <property type="entry name" value="Leucine--tRNA ligase"/>
    <property type="match status" value="1"/>
</dbReference>
<dbReference type="EC" id="6.1.1.4" evidence="2"/>
<name>A0A2M8Q810_9CHLR</name>
<gene>
    <name evidence="9" type="ORF">CUN48_16330</name>
</gene>
<accession>A0A2M8Q810</accession>
<dbReference type="PANTHER" id="PTHR43740">
    <property type="entry name" value="LEUCYL-TRNA SYNTHETASE"/>
    <property type="match status" value="1"/>
</dbReference>
<dbReference type="InterPro" id="IPR002302">
    <property type="entry name" value="Leu-tRNA-ligase"/>
</dbReference>
<dbReference type="GO" id="GO:0005524">
    <property type="term" value="F:ATP binding"/>
    <property type="evidence" value="ECO:0007669"/>
    <property type="project" value="UniProtKB-KW"/>
</dbReference>
<dbReference type="GO" id="GO:0005829">
    <property type="term" value="C:cytosol"/>
    <property type="evidence" value="ECO:0007669"/>
    <property type="project" value="TreeGrafter"/>
</dbReference>
<evidence type="ECO:0000256" key="4">
    <source>
        <dbReference type="ARBA" id="ARBA00022741"/>
    </source>
</evidence>
<dbReference type="EMBL" id="PGTN01000612">
    <property type="protein sequence ID" value="PJF45941.1"/>
    <property type="molecule type" value="Genomic_DNA"/>
</dbReference>
<evidence type="ECO:0000256" key="2">
    <source>
        <dbReference type="ARBA" id="ARBA00013164"/>
    </source>
</evidence>
<keyword evidence="5" id="KW-0067">ATP-binding</keyword>
<reference evidence="9 10" key="1">
    <citation type="submission" date="2017-11" db="EMBL/GenBank/DDBJ databases">
        <title>Evolution of Phototrophy in the Chloroflexi Phylum Driven by Horizontal Gene Transfer.</title>
        <authorList>
            <person name="Ward L.M."/>
            <person name="Hemp J."/>
            <person name="Shih P.M."/>
            <person name="Mcglynn S.E."/>
            <person name="Fischer W."/>
        </authorList>
    </citation>
    <scope>NUCLEOTIDE SEQUENCE [LARGE SCALE GENOMIC DNA]</scope>
    <source>
        <strain evidence="9">JP3_7</strain>
    </source>
</reference>
<comment type="similarity">
    <text evidence="1">Belongs to the class-I aminoacyl-tRNA synthetase family.</text>
</comment>